<dbReference type="AlphaFoldDB" id="A0A5D3WGB5"/>
<dbReference type="OrthoDB" id="5321643at2"/>
<keyword evidence="3" id="KW-1185">Reference proteome</keyword>
<comment type="caution">
    <text evidence="2">The sequence shown here is derived from an EMBL/GenBank/DDBJ whole genome shotgun (WGS) entry which is preliminary data.</text>
</comment>
<proteinExistence type="predicted"/>
<dbReference type="RefSeq" id="WP_148896801.1">
    <property type="nucleotide sequence ID" value="NZ_VNIB01000014.1"/>
</dbReference>
<dbReference type="CDD" id="cd07344">
    <property type="entry name" value="M48_yhfN_like"/>
    <property type="match status" value="1"/>
</dbReference>
<feature type="domain" description="YgjP-like metallopeptidase" evidence="1">
    <location>
        <begin position="14"/>
        <end position="218"/>
    </location>
</feature>
<dbReference type="Pfam" id="PF01863">
    <property type="entry name" value="YgjP-like"/>
    <property type="match status" value="1"/>
</dbReference>
<evidence type="ECO:0000313" key="2">
    <source>
        <dbReference type="EMBL" id="TYO96329.1"/>
    </source>
</evidence>
<dbReference type="Gene3D" id="3.30.2010.10">
    <property type="entry name" value="Metalloproteases ('zincins'), catalytic domain"/>
    <property type="match status" value="1"/>
</dbReference>
<dbReference type="InterPro" id="IPR002725">
    <property type="entry name" value="YgjP-like_metallopeptidase"/>
</dbReference>
<evidence type="ECO:0000313" key="3">
    <source>
        <dbReference type="Proteomes" id="UP000324159"/>
    </source>
</evidence>
<dbReference type="InterPro" id="IPR053136">
    <property type="entry name" value="UTP_pyrophosphatase-like"/>
</dbReference>
<dbReference type="PANTHER" id="PTHR30399">
    <property type="entry name" value="UNCHARACTERIZED PROTEIN YGJP"/>
    <property type="match status" value="1"/>
</dbReference>
<accession>A0A5D3WGB5</accession>
<dbReference type="EMBL" id="VNIB01000014">
    <property type="protein sequence ID" value="TYO96329.1"/>
    <property type="molecule type" value="Genomic_DNA"/>
</dbReference>
<sequence>MELAYEIRRSSKRRKLTITVERDRRVIVHAPMTTPEAKIREIVETKRLWIYEKLHHPQKYRELPHAPGKELVSGESALYLGRHYRIEVVESDLSEIRFAQRFYIPASYVQNRKTVLREWYIQKAHEKILPRVRHHARQLGVAFNKAKIVDSSYRWGSCTVKNNVNFNWRLIKAPMFIIDYVIVHELAHLLEGNHTSRFWNIVRSQSPMMDKAKQWLMENGNILEEDV</sequence>
<evidence type="ECO:0000259" key="1">
    <source>
        <dbReference type="Pfam" id="PF01863"/>
    </source>
</evidence>
<dbReference type="Proteomes" id="UP000324159">
    <property type="component" value="Unassembled WGS sequence"/>
</dbReference>
<organism evidence="2 3">
    <name type="scientific">Geothermobacter ehrlichii</name>
    <dbReference type="NCBI Taxonomy" id="213224"/>
    <lineage>
        <taxon>Bacteria</taxon>
        <taxon>Pseudomonadati</taxon>
        <taxon>Thermodesulfobacteriota</taxon>
        <taxon>Desulfuromonadia</taxon>
        <taxon>Desulfuromonadales</taxon>
        <taxon>Geothermobacteraceae</taxon>
        <taxon>Geothermobacter</taxon>
    </lineage>
</organism>
<gene>
    <name evidence="2" type="ORF">EDC39_11434</name>
</gene>
<name>A0A5D3WGB5_9BACT</name>
<reference evidence="2 3" key="1">
    <citation type="submission" date="2019-07" db="EMBL/GenBank/DDBJ databases">
        <title>Genomic Encyclopedia of Type Strains, Phase IV (KMG-IV): sequencing the most valuable type-strain genomes for metagenomic binning, comparative biology and taxonomic classification.</title>
        <authorList>
            <person name="Goeker M."/>
        </authorList>
    </citation>
    <scope>NUCLEOTIDE SEQUENCE [LARGE SCALE GENOMIC DNA]</scope>
    <source>
        <strain evidence="2 3">SS015</strain>
    </source>
</reference>
<protein>
    <recommendedName>
        <fullName evidence="1">YgjP-like metallopeptidase domain-containing protein</fullName>
    </recommendedName>
</protein>
<dbReference type="PANTHER" id="PTHR30399:SF1">
    <property type="entry name" value="UTP PYROPHOSPHATASE"/>
    <property type="match status" value="1"/>
</dbReference>